<evidence type="ECO:0000256" key="2">
    <source>
        <dbReference type="ARBA" id="ARBA00022676"/>
    </source>
</evidence>
<dbReference type="PANTHER" id="PTHR48090">
    <property type="entry name" value="UNDECAPRENYL-PHOSPHATE 4-DEOXY-4-FORMAMIDO-L-ARABINOSE TRANSFERASE-RELATED"/>
    <property type="match status" value="1"/>
</dbReference>
<dbReference type="EMBL" id="JACPUR010000001">
    <property type="protein sequence ID" value="MBI3125986.1"/>
    <property type="molecule type" value="Genomic_DNA"/>
</dbReference>
<keyword evidence="3" id="KW-0808">Transferase</keyword>
<dbReference type="InterPro" id="IPR001173">
    <property type="entry name" value="Glyco_trans_2-like"/>
</dbReference>
<dbReference type="PANTHER" id="PTHR48090:SF3">
    <property type="entry name" value="UNDECAPRENYL-PHOSPHATE 4-DEOXY-4-FORMAMIDO-L-ARABINOSE TRANSFERASE"/>
    <property type="match status" value="1"/>
</dbReference>
<dbReference type="Proteomes" id="UP000782312">
    <property type="component" value="Unassembled WGS sequence"/>
</dbReference>
<gene>
    <name evidence="9" type="ORF">HYZ11_00090</name>
</gene>
<name>A0A932HV09_UNCTE</name>
<keyword evidence="1" id="KW-1003">Cell membrane</keyword>
<feature type="domain" description="Glycosyltransferase 2-like" evidence="8">
    <location>
        <begin position="43"/>
        <end position="155"/>
    </location>
</feature>
<dbReference type="SUPFAM" id="SSF53448">
    <property type="entry name" value="Nucleotide-diphospho-sugar transferases"/>
    <property type="match status" value="1"/>
</dbReference>
<evidence type="ECO:0000259" key="8">
    <source>
        <dbReference type="Pfam" id="PF00535"/>
    </source>
</evidence>
<keyword evidence="4" id="KW-0812">Transmembrane</keyword>
<sequence length="313" mass="36372">MALGQRVHAGWLGQPLAPVIRSAMSPALLPKFPHSISLLTWGYDEEALIDEFMERALRMLESVADEFEIIYVNDGSTDRSAEILRRWEAREPRLRVITNERNLNVGWNTRIAVAAARKDYLLWQMVDWCYDISSLRDHLELLNSVDVVQGVRIGPSMWIYRVPILGAIIWGVRRSDNLYKGFISLMNYALLRILFRVPFHDFQNVTIYPRGLAQSLHLESTTSFINPEMLLKAYWSGASFVEVPVEFIPRDKGTAKGSKLGSIFRSVREILGYWWRWTVRGEIRDRNRGKIVRLSQILKELRKKEVAIREWAR</sequence>
<evidence type="ECO:0000256" key="3">
    <source>
        <dbReference type="ARBA" id="ARBA00022679"/>
    </source>
</evidence>
<keyword evidence="5" id="KW-0448">Lipopolysaccharide biosynthesis</keyword>
<keyword evidence="6" id="KW-1133">Transmembrane helix</keyword>
<evidence type="ECO:0000313" key="10">
    <source>
        <dbReference type="Proteomes" id="UP000782312"/>
    </source>
</evidence>
<dbReference type="GO" id="GO:0099621">
    <property type="term" value="F:undecaprenyl-phosphate 4-deoxy-4-formamido-L-arabinose transferase activity"/>
    <property type="evidence" value="ECO:0007669"/>
    <property type="project" value="TreeGrafter"/>
</dbReference>
<keyword evidence="2" id="KW-0328">Glycosyltransferase</keyword>
<organism evidence="9 10">
    <name type="scientific">Tectimicrobiota bacterium</name>
    <dbReference type="NCBI Taxonomy" id="2528274"/>
    <lineage>
        <taxon>Bacteria</taxon>
        <taxon>Pseudomonadati</taxon>
        <taxon>Nitrospinota/Tectimicrobiota group</taxon>
        <taxon>Candidatus Tectimicrobiota</taxon>
    </lineage>
</organism>
<proteinExistence type="predicted"/>
<dbReference type="InterPro" id="IPR029044">
    <property type="entry name" value="Nucleotide-diphossugar_trans"/>
</dbReference>
<evidence type="ECO:0000256" key="4">
    <source>
        <dbReference type="ARBA" id="ARBA00022692"/>
    </source>
</evidence>
<dbReference type="GO" id="GO:0009103">
    <property type="term" value="P:lipopolysaccharide biosynthetic process"/>
    <property type="evidence" value="ECO:0007669"/>
    <property type="project" value="UniProtKB-KW"/>
</dbReference>
<dbReference type="AlphaFoldDB" id="A0A932HV09"/>
<evidence type="ECO:0000256" key="1">
    <source>
        <dbReference type="ARBA" id="ARBA00022475"/>
    </source>
</evidence>
<keyword evidence="7" id="KW-0472">Membrane</keyword>
<accession>A0A932HV09</accession>
<evidence type="ECO:0000256" key="6">
    <source>
        <dbReference type="ARBA" id="ARBA00022989"/>
    </source>
</evidence>
<evidence type="ECO:0000313" key="9">
    <source>
        <dbReference type="EMBL" id="MBI3125986.1"/>
    </source>
</evidence>
<protein>
    <submittedName>
        <fullName evidence="9">Glycosyltransferase family 2 protein</fullName>
    </submittedName>
</protein>
<dbReference type="CDD" id="cd04179">
    <property type="entry name" value="DPM_DPG-synthase_like"/>
    <property type="match status" value="1"/>
</dbReference>
<evidence type="ECO:0000256" key="7">
    <source>
        <dbReference type="ARBA" id="ARBA00023136"/>
    </source>
</evidence>
<comment type="caution">
    <text evidence="9">The sequence shown here is derived from an EMBL/GenBank/DDBJ whole genome shotgun (WGS) entry which is preliminary data.</text>
</comment>
<dbReference type="Gene3D" id="3.90.550.10">
    <property type="entry name" value="Spore Coat Polysaccharide Biosynthesis Protein SpsA, Chain A"/>
    <property type="match status" value="1"/>
</dbReference>
<dbReference type="InterPro" id="IPR050256">
    <property type="entry name" value="Glycosyltransferase_2"/>
</dbReference>
<reference evidence="9" key="1">
    <citation type="submission" date="2020-07" db="EMBL/GenBank/DDBJ databases">
        <title>Huge and variable diversity of episymbiotic CPR bacteria and DPANN archaea in groundwater ecosystems.</title>
        <authorList>
            <person name="He C.Y."/>
            <person name="Keren R."/>
            <person name="Whittaker M."/>
            <person name="Farag I.F."/>
            <person name="Doudna J."/>
            <person name="Cate J.H.D."/>
            <person name="Banfield J.F."/>
        </authorList>
    </citation>
    <scope>NUCLEOTIDE SEQUENCE</scope>
    <source>
        <strain evidence="9">NC_groundwater_763_Ag_S-0.2um_68_21</strain>
    </source>
</reference>
<dbReference type="Pfam" id="PF00535">
    <property type="entry name" value="Glycos_transf_2"/>
    <property type="match status" value="1"/>
</dbReference>
<evidence type="ECO:0000256" key="5">
    <source>
        <dbReference type="ARBA" id="ARBA00022985"/>
    </source>
</evidence>
<dbReference type="GO" id="GO:0005886">
    <property type="term" value="C:plasma membrane"/>
    <property type="evidence" value="ECO:0007669"/>
    <property type="project" value="TreeGrafter"/>
</dbReference>